<dbReference type="AlphaFoldDB" id="A0A3N5AZG5"/>
<dbReference type="PROSITE" id="PS51257">
    <property type="entry name" value="PROKAR_LIPOPROTEIN"/>
    <property type="match status" value="1"/>
</dbReference>
<dbReference type="OrthoDB" id="9795361at2"/>
<keyword evidence="1" id="KW-0732">Signal</keyword>
<dbReference type="Pfam" id="PF07537">
    <property type="entry name" value="CamS"/>
    <property type="match status" value="1"/>
</dbReference>
<dbReference type="Proteomes" id="UP000276443">
    <property type="component" value="Unassembled WGS sequence"/>
</dbReference>
<gene>
    <name evidence="2" type="ORF">EDC24_2645</name>
</gene>
<evidence type="ECO:0000313" key="3">
    <source>
        <dbReference type="Proteomes" id="UP000276443"/>
    </source>
</evidence>
<feature type="signal peptide" evidence="1">
    <location>
        <begin position="1"/>
        <end position="22"/>
    </location>
</feature>
<name>A0A3N5AZG5_9BACI</name>
<accession>A0A3N5AZG5</accession>
<evidence type="ECO:0000256" key="1">
    <source>
        <dbReference type="SAM" id="SignalP"/>
    </source>
</evidence>
<sequence>MKKATIVLLSIMMMAACTPKFESDEEEVIQENTENTEEQQSIVPSQISEEDYQTIIPYQPSAARGIITSQLQNSYDVDEFERGLIRHAKSTFSPEEYLFQEGQYLTDDMVLGWIDDLNPDDKFSQDYDYHMENPRIFSHVLEHNYLVRSGENSVELGGMVIGIALKSQYEFSIEGTTHYRDISYDEMLETGKKVTESILTRIRNNEDLQEVPIMVALYRQNENNAIVPGNFVAKAEVEPLAQTFNEWQSIGEKHVLFPSDEAQDEFTDQAELISDFRREVEDYFPNYIGVVGKGFYSGDELQELTINVNVEFNGRQEIVGLTQHLYSSVLEYFPNHYDIDVTIESERKQEALIFRKAGEEEPEYHIYD</sequence>
<comment type="caution">
    <text evidence="2">The sequence shown here is derived from an EMBL/GenBank/DDBJ whole genome shotgun (WGS) entry which is preliminary data.</text>
</comment>
<dbReference type="InterPro" id="IPR011426">
    <property type="entry name" value="CamS"/>
</dbReference>
<dbReference type="PIRSF" id="PIRSF012509">
    <property type="entry name" value="CamS"/>
    <property type="match status" value="1"/>
</dbReference>
<dbReference type="Gene3D" id="3.10.570.10">
    <property type="entry name" value="sex pheromone staph- cam373 precursor domain"/>
    <property type="match status" value="1"/>
</dbReference>
<dbReference type="CDD" id="cd13441">
    <property type="entry name" value="CamS_repeat_1"/>
    <property type="match status" value="1"/>
</dbReference>
<feature type="chain" id="PRO_5038968964" evidence="1">
    <location>
        <begin position="23"/>
        <end position="368"/>
    </location>
</feature>
<dbReference type="CDD" id="cd13440">
    <property type="entry name" value="CamS_repeat_2"/>
    <property type="match status" value="1"/>
</dbReference>
<keyword evidence="3" id="KW-1185">Reference proteome</keyword>
<dbReference type="RefSeq" id="WP_124223290.1">
    <property type="nucleotide sequence ID" value="NZ_RKRF01000012.1"/>
</dbReference>
<proteinExistence type="predicted"/>
<protein>
    <submittedName>
        <fullName evidence="2">Protein involved in sex pheromone biosynthesis</fullName>
    </submittedName>
</protein>
<reference evidence="2 3" key="1">
    <citation type="submission" date="2018-11" db="EMBL/GenBank/DDBJ databases">
        <title>Genomic Encyclopedia of Type Strains, Phase IV (KMG-IV): sequencing the most valuable type-strain genomes for metagenomic binning, comparative biology and taxonomic classification.</title>
        <authorList>
            <person name="Goeker M."/>
        </authorList>
    </citation>
    <scope>NUCLEOTIDE SEQUENCE [LARGE SCALE GENOMIC DNA]</scope>
    <source>
        <strain evidence="2 3">DSM 18090</strain>
    </source>
</reference>
<organism evidence="2 3">
    <name type="scientific">Aquisalibacillus elongatus</name>
    <dbReference type="NCBI Taxonomy" id="485577"/>
    <lineage>
        <taxon>Bacteria</taxon>
        <taxon>Bacillati</taxon>
        <taxon>Bacillota</taxon>
        <taxon>Bacilli</taxon>
        <taxon>Bacillales</taxon>
        <taxon>Bacillaceae</taxon>
        <taxon>Aquisalibacillus</taxon>
    </lineage>
</organism>
<evidence type="ECO:0000313" key="2">
    <source>
        <dbReference type="EMBL" id="RPF50676.1"/>
    </source>
</evidence>
<dbReference type="EMBL" id="RKRF01000012">
    <property type="protein sequence ID" value="RPF50676.1"/>
    <property type="molecule type" value="Genomic_DNA"/>
</dbReference>